<evidence type="ECO:0000256" key="4">
    <source>
        <dbReference type="ARBA" id="ARBA00022692"/>
    </source>
</evidence>
<dbReference type="InterPro" id="IPR017979">
    <property type="entry name" value="GPCR_3_CS"/>
</dbReference>
<dbReference type="RefSeq" id="XP_030851338.1">
    <property type="nucleotide sequence ID" value="XM_030995478.1"/>
</dbReference>
<evidence type="ECO:0000256" key="6">
    <source>
        <dbReference type="ARBA" id="ARBA00023040"/>
    </source>
</evidence>
<dbReference type="FunFam" id="2.10.50.30:FF:000001">
    <property type="entry name" value="metabotropic glutamate receptor 1"/>
    <property type="match status" value="1"/>
</dbReference>
<feature type="transmembrane region" description="Helical" evidence="12">
    <location>
        <begin position="433"/>
        <end position="450"/>
    </location>
</feature>
<dbReference type="AlphaFoldDB" id="A0A7M7PIT3"/>
<dbReference type="CDD" id="cd15285">
    <property type="entry name" value="7tmC_mGluR_group1"/>
    <property type="match status" value="1"/>
</dbReference>
<evidence type="ECO:0000256" key="3">
    <source>
        <dbReference type="ARBA" id="ARBA00022475"/>
    </source>
</evidence>
<evidence type="ECO:0000256" key="9">
    <source>
        <dbReference type="ARBA" id="ARBA00023180"/>
    </source>
</evidence>
<dbReference type="GO" id="GO:0051966">
    <property type="term" value="P:regulation of synaptic transmission, glutamatergic"/>
    <property type="evidence" value="ECO:0000318"/>
    <property type="project" value="GO_Central"/>
</dbReference>
<dbReference type="FunFam" id="3.40.50.2300:FF:000145">
    <property type="entry name" value="Glutamate receptor, metabotropic"/>
    <property type="match status" value="1"/>
</dbReference>
<feature type="domain" description="G-protein coupled receptors family 3 profile" evidence="13">
    <location>
        <begin position="363"/>
        <end position="625"/>
    </location>
</feature>
<keyword evidence="3" id="KW-1003">Cell membrane</keyword>
<feature type="transmembrane region" description="Helical" evidence="12">
    <location>
        <begin position="583"/>
        <end position="611"/>
    </location>
</feature>
<feature type="region of interest" description="Disordered" evidence="11">
    <location>
        <begin position="661"/>
        <end position="764"/>
    </location>
</feature>
<evidence type="ECO:0000256" key="12">
    <source>
        <dbReference type="SAM" id="Phobius"/>
    </source>
</evidence>
<dbReference type="EnsemblMetazoa" id="XM_030995478">
    <property type="protein sequence ID" value="XP_030851338"/>
    <property type="gene ID" value="LOC577623"/>
</dbReference>
<protein>
    <recommendedName>
        <fullName evidence="13">G-protein coupled receptors family 3 profile domain-containing protein</fullName>
    </recommendedName>
</protein>
<dbReference type="GO" id="GO:0098839">
    <property type="term" value="C:postsynaptic density membrane"/>
    <property type="evidence" value="ECO:0000318"/>
    <property type="project" value="GO_Central"/>
</dbReference>
<dbReference type="InterPro" id="IPR028082">
    <property type="entry name" value="Peripla_BP_I"/>
</dbReference>
<dbReference type="SUPFAM" id="SSF53822">
    <property type="entry name" value="Periplasmic binding protein-like I"/>
    <property type="match status" value="1"/>
</dbReference>
<dbReference type="GO" id="GO:0001640">
    <property type="term" value="F:adenylate cyclase inhibiting G protein-coupled glutamate receptor activity"/>
    <property type="evidence" value="ECO:0000318"/>
    <property type="project" value="GO_Central"/>
</dbReference>
<comment type="subcellular location">
    <subcellularLocation>
        <location evidence="1">Cell membrane</location>
        <topology evidence="1">Multi-pass membrane protein</topology>
    </subcellularLocation>
</comment>
<evidence type="ECO:0000313" key="15">
    <source>
        <dbReference type="Proteomes" id="UP000007110"/>
    </source>
</evidence>
<dbReference type="InterPro" id="IPR017978">
    <property type="entry name" value="GPCR_3_C"/>
</dbReference>
<keyword evidence="4 12" id="KW-0812">Transmembrane</keyword>
<dbReference type="PANTHER" id="PTHR24060">
    <property type="entry name" value="METABOTROPIC GLUTAMATE RECEPTOR"/>
    <property type="match status" value="1"/>
</dbReference>
<dbReference type="GO" id="GO:0007216">
    <property type="term" value="P:G protein-coupled glutamate receptor signaling pathway"/>
    <property type="evidence" value="ECO:0000318"/>
    <property type="project" value="GO_Central"/>
</dbReference>
<keyword evidence="6" id="KW-0297">G-protein coupled receptor</keyword>
<feature type="compositionally biased region" description="Polar residues" evidence="11">
    <location>
        <begin position="734"/>
        <end position="745"/>
    </location>
</feature>
<evidence type="ECO:0000313" key="14">
    <source>
        <dbReference type="EnsemblMetazoa" id="XP_030851338"/>
    </source>
</evidence>
<dbReference type="PROSITE" id="PS00981">
    <property type="entry name" value="G_PROTEIN_RECEP_F3_3"/>
    <property type="match status" value="1"/>
</dbReference>
<keyword evidence="7 12" id="KW-0472">Membrane</keyword>
<reference evidence="14" key="2">
    <citation type="submission" date="2021-01" db="UniProtKB">
        <authorList>
            <consortium name="EnsemblMetazoa"/>
        </authorList>
    </citation>
    <scope>IDENTIFICATION</scope>
</reference>
<dbReference type="PROSITE" id="PS50259">
    <property type="entry name" value="G_PROTEIN_RECEP_F3_4"/>
    <property type="match status" value="1"/>
</dbReference>
<evidence type="ECO:0000256" key="7">
    <source>
        <dbReference type="ARBA" id="ARBA00023136"/>
    </source>
</evidence>
<keyword evidence="15" id="KW-1185">Reference proteome</keyword>
<dbReference type="PRINTS" id="PR00593">
    <property type="entry name" value="MTABOTROPICR"/>
</dbReference>
<dbReference type="PROSITE" id="PS00980">
    <property type="entry name" value="G_PROTEIN_RECEP_F3_2"/>
    <property type="match status" value="1"/>
</dbReference>
<dbReference type="InterPro" id="IPR050726">
    <property type="entry name" value="mGluR"/>
</dbReference>
<dbReference type="InterPro" id="IPR038550">
    <property type="entry name" value="GPCR_3_9-Cys_sf"/>
</dbReference>
<reference evidence="15" key="1">
    <citation type="submission" date="2015-02" db="EMBL/GenBank/DDBJ databases">
        <title>Genome sequencing for Strongylocentrotus purpuratus.</title>
        <authorList>
            <person name="Murali S."/>
            <person name="Liu Y."/>
            <person name="Vee V."/>
            <person name="English A."/>
            <person name="Wang M."/>
            <person name="Skinner E."/>
            <person name="Han Y."/>
            <person name="Muzny D.M."/>
            <person name="Worley K.C."/>
            <person name="Gibbs R.A."/>
        </authorList>
    </citation>
    <scope>NUCLEOTIDE SEQUENCE</scope>
</reference>
<evidence type="ECO:0000256" key="2">
    <source>
        <dbReference type="ARBA" id="ARBA00007242"/>
    </source>
</evidence>
<evidence type="ECO:0000256" key="8">
    <source>
        <dbReference type="ARBA" id="ARBA00023170"/>
    </source>
</evidence>
<dbReference type="GO" id="GO:0005886">
    <property type="term" value="C:plasma membrane"/>
    <property type="evidence" value="ECO:0000318"/>
    <property type="project" value="GO_Central"/>
</dbReference>
<dbReference type="InParanoid" id="A0A7M7PIT3"/>
<keyword evidence="10" id="KW-0807">Transducer</keyword>
<keyword evidence="9" id="KW-0325">Glycoprotein</keyword>
<dbReference type="KEGG" id="spu:577623"/>
<organism evidence="14 15">
    <name type="scientific">Strongylocentrotus purpuratus</name>
    <name type="common">Purple sea urchin</name>
    <dbReference type="NCBI Taxonomy" id="7668"/>
    <lineage>
        <taxon>Eukaryota</taxon>
        <taxon>Metazoa</taxon>
        <taxon>Echinodermata</taxon>
        <taxon>Eleutherozoa</taxon>
        <taxon>Echinozoa</taxon>
        <taxon>Echinoidea</taxon>
        <taxon>Euechinoidea</taxon>
        <taxon>Echinacea</taxon>
        <taxon>Camarodonta</taxon>
        <taxon>Echinidea</taxon>
        <taxon>Strongylocentrotidae</taxon>
        <taxon>Strongylocentrotus</taxon>
    </lineage>
</organism>
<feature type="transmembrane region" description="Helical" evidence="12">
    <location>
        <begin position="403"/>
        <end position="421"/>
    </location>
</feature>
<dbReference type="InterPro" id="IPR000162">
    <property type="entry name" value="GPCR_3_mtglu_rcpt"/>
</dbReference>
<dbReference type="InterPro" id="IPR011500">
    <property type="entry name" value="GPCR_3_9-Cys_dom"/>
</dbReference>
<comment type="similarity">
    <text evidence="2">Belongs to the G-protein coupled receptor 3 family.</text>
</comment>
<dbReference type="Proteomes" id="UP000007110">
    <property type="component" value="Unassembled WGS sequence"/>
</dbReference>
<feature type="transmembrane region" description="Helical" evidence="12">
    <location>
        <begin position="471"/>
        <end position="498"/>
    </location>
</feature>
<feature type="transmembrane region" description="Helical" evidence="12">
    <location>
        <begin position="522"/>
        <end position="543"/>
    </location>
</feature>
<keyword evidence="5 12" id="KW-1133">Transmembrane helix</keyword>
<dbReference type="OrthoDB" id="425344at2759"/>
<dbReference type="OMA" id="DEERIFM"/>
<dbReference type="GO" id="GO:0099530">
    <property type="term" value="F:G protein-coupled receptor activity involved in regulation of postsynaptic membrane potential"/>
    <property type="evidence" value="ECO:0000318"/>
    <property type="project" value="GO_Central"/>
</dbReference>
<dbReference type="Gene3D" id="3.40.50.2300">
    <property type="match status" value="2"/>
</dbReference>
<feature type="transmembrane region" description="Helical" evidence="12">
    <location>
        <begin position="555"/>
        <end position="577"/>
    </location>
</feature>
<evidence type="ECO:0000256" key="5">
    <source>
        <dbReference type="ARBA" id="ARBA00022989"/>
    </source>
</evidence>
<sequence>MQAFRALAEARGICIAASASIYSGSKASEFDKIIDTLENTRTAHVVVCFCEGITVTKLLKATRRKGKVGKYLVIGSDGWANRKEVVRGVEEEAIGAISIKPHTEHYHDFDSYYFGLSPENNTRNPWFRDFWQERFNCLLPSSETESTDPPLSSFYLDSPKNCTGDESLEDGYNQDTKMSFVVNAIYTVAYGLHNLQQRICGVGTVGLCPEMQPIDGRELLEALFNVSYFSMSGDHIKFDQNGDPPGKYDIYNFQRSSDGRSFDYVTVGAWEDGLLSMNDSIMMWNNGSDFITRSFCSEPCPPHHAKNIRDSVECCWACVPCKDNEYMLNEYTCEACGQGWWPNPQLGGCYEIEAEYMKWHEVQAIAAMCFSCVGILLTVFVTVTFIRHNDTALVKASSRENSYILLAGIYLCFLVTFPFIAKPSTEVCYFRRIGLGLSFCICYAGLVVRTNRMARILAGSKKKILTRKPRFLGSTAQVVMTFGVISFEIGIIVATLVLERPAAVLDYPDLRRVRLICNTTTFGFAAPLGYDALLISLCTLYAFKTRNLPENFNEAKYIAFTMYTTCIVWLAFIPLYFGSDLKEIVVCFAVTLSATVTLGCLFFPKTYIILLKPERNRRSSMTTSNLVRMHVGSFNESAPCRSNSSSNGTLDGCNEKLLGGDRNAVGVRGNRKKNNSPLTGSSQREKSREKNREKSPGIFSALRRRKRPNNTKHMKAVQRDRLLSKRKQPLYRYGNSTNVTPSPNSKPRPWRKGIAAWRRHWRRD</sequence>
<dbReference type="InterPro" id="IPR001828">
    <property type="entry name" value="ANF_lig-bd_rcpt"/>
</dbReference>
<dbReference type="FunCoup" id="A0A7M7PIT3">
    <property type="interactions" value="278"/>
</dbReference>
<dbReference type="Pfam" id="PF01094">
    <property type="entry name" value="ANF_receptor"/>
    <property type="match status" value="1"/>
</dbReference>
<feature type="compositionally biased region" description="Basic residues" evidence="11">
    <location>
        <begin position="702"/>
        <end position="716"/>
    </location>
</feature>
<feature type="compositionally biased region" description="Basic and acidic residues" evidence="11">
    <location>
        <begin position="683"/>
        <end position="695"/>
    </location>
</feature>
<name>A0A7M7PIT3_STRPU</name>
<dbReference type="GeneID" id="577623"/>
<dbReference type="Pfam" id="PF07562">
    <property type="entry name" value="NCD3G"/>
    <property type="match status" value="1"/>
</dbReference>
<dbReference type="Gene3D" id="2.10.50.30">
    <property type="entry name" value="GPCR, family 3, nine cysteines domain"/>
    <property type="match status" value="1"/>
</dbReference>
<dbReference type="GO" id="GO:0099583">
    <property type="term" value="F:neurotransmitter receptor activity involved in regulation of postsynaptic cytosolic calcium ion concentration"/>
    <property type="evidence" value="ECO:0000318"/>
    <property type="project" value="GO_Central"/>
</dbReference>
<keyword evidence="8" id="KW-0675">Receptor</keyword>
<accession>A0A7M7PIT3</accession>
<evidence type="ECO:0000256" key="1">
    <source>
        <dbReference type="ARBA" id="ARBA00004651"/>
    </source>
</evidence>
<proteinExistence type="inferred from homology"/>
<dbReference type="Pfam" id="PF00003">
    <property type="entry name" value="7tm_3"/>
    <property type="match status" value="1"/>
</dbReference>
<evidence type="ECO:0000256" key="11">
    <source>
        <dbReference type="SAM" id="MobiDB-lite"/>
    </source>
</evidence>
<evidence type="ECO:0000256" key="10">
    <source>
        <dbReference type="ARBA" id="ARBA00023224"/>
    </source>
</evidence>
<evidence type="ECO:0000259" key="13">
    <source>
        <dbReference type="PROSITE" id="PS50259"/>
    </source>
</evidence>
<feature type="transmembrane region" description="Helical" evidence="12">
    <location>
        <begin position="364"/>
        <end position="383"/>
    </location>
</feature>